<feature type="transmembrane region" description="Helical" evidence="5">
    <location>
        <begin position="504"/>
        <end position="524"/>
    </location>
</feature>
<evidence type="ECO:0000256" key="1">
    <source>
        <dbReference type="ARBA" id="ARBA00004141"/>
    </source>
</evidence>
<keyword evidence="8" id="KW-1185">Reference proteome</keyword>
<feature type="transmembrane region" description="Helical" evidence="5">
    <location>
        <begin position="127"/>
        <end position="147"/>
    </location>
</feature>
<dbReference type="PANTHER" id="PTHR42718:SF27">
    <property type="entry name" value="TRANSPORTER, PUTATIVE-RELATED"/>
    <property type="match status" value="1"/>
</dbReference>
<evidence type="ECO:0000256" key="2">
    <source>
        <dbReference type="ARBA" id="ARBA00022692"/>
    </source>
</evidence>
<feature type="transmembrane region" description="Helical" evidence="5">
    <location>
        <begin position="394"/>
        <end position="415"/>
    </location>
</feature>
<organism evidence="7 8">
    <name type="scientific">Stachybotrys elegans</name>
    <dbReference type="NCBI Taxonomy" id="80388"/>
    <lineage>
        <taxon>Eukaryota</taxon>
        <taxon>Fungi</taxon>
        <taxon>Dikarya</taxon>
        <taxon>Ascomycota</taxon>
        <taxon>Pezizomycotina</taxon>
        <taxon>Sordariomycetes</taxon>
        <taxon>Hypocreomycetidae</taxon>
        <taxon>Hypocreales</taxon>
        <taxon>Stachybotryaceae</taxon>
        <taxon>Stachybotrys</taxon>
    </lineage>
</organism>
<dbReference type="AlphaFoldDB" id="A0A8K0SPM9"/>
<keyword evidence="4 5" id="KW-0472">Membrane</keyword>
<reference evidence="7" key="1">
    <citation type="journal article" date="2021" name="Nat. Commun.">
        <title>Genetic determinants of endophytism in the Arabidopsis root mycobiome.</title>
        <authorList>
            <person name="Mesny F."/>
            <person name="Miyauchi S."/>
            <person name="Thiergart T."/>
            <person name="Pickel B."/>
            <person name="Atanasova L."/>
            <person name="Karlsson M."/>
            <person name="Huettel B."/>
            <person name="Barry K.W."/>
            <person name="Haridas S."/>
            <person name="Chen C."/>
            <person name="Bauer D."/>
            <person name="Andreopoulos W."/>
            <person name="Pangilinan J."/>
            <person name="LaButti K."/>
            <person name="Riley R."/>
            <person name="Lipzen A."/>
            <person name="Clum A."/>
            <person name="Drula E."/>
            <person name="Henrissat B."/>
            <person name="Kohler A."/>
            <person name="Grigoriev I.V."/>
            <person name="Martin F.M."/>
            <person name="Hacquard S."/>
        </authorList>
    </citation>
    <scope>NUCLEOTIDE SEQUENCE</scope>
    <source>
        <strain evidence="7">MPI-CAGE-CH-0235</strain>
    </source>
</reference>
<evidence type="ECO:0000256" key="4">
    <source>
        <dbReference type="ARBA" id="ARBA00023136"/>
    </source>
</evidence>
<feature type="transmembrane region" description="Helical" evidence="5">
    <location>
        <begin position="186"/>
        <end position="210"/>
    </location>
</feature>
<dbReference type="EMBL" id="JAGPNK010000009">
    <property type="protein sequence ID" value="KAH7313633.1"/>
    <property type="molecule type" value="Genomic_DNA"/>
</dbReference>
<feature type="transmembrane region" description="Helical" evidence="5">
    <location>
        <begin position="153"/>
        <end position="174"/>
    </location>
</feature>
<evidence type="ECO:0000313" key="7">
    <source>
        <dbReference type="EMBL" id="KAH7313633.1"/>
    </source>
</evidence>
<comment type="caution">
    <text evidence="7">The sequence shown here is derived from an EMBL/GenBank/DDBJ whole genome shotgun (WGS) entry which is preliminary data.</text>
</comment>
<evidence type="ECO:0000259" key="6">
    <source>
        <dbReference type="PROSITE" id="PS50850"/>
    </source>
</evidence>
<comment type="subcellular location">
    <subcellularLocation>
        <location evidence="1">Membrane</location>
        <topology evidence="1">Multi-pass membrane protein</topology>
    </subcellularLocation>
</comment>
<dbReference type="OrthoDB" id="2130629at2759"/>
<dbReference type="Gene3D" id="1.20.1720.10">
    <property type="entry name" value="Multidrug resistance protein D"/>
    <property type="match status" value="1"/>
</dbReference>
<dbReference type="Pfam" id="PF07690">
    <property type="entry name" value="MFS_1"/>
    <property type="match status" value="1"/>
</dbReference>
<dbReference type="GO" id="GO:0022857">
    <property type="term" value="F:transmembrane transporter activity"/>
    <property type="evidence" value="ECO:0007669"/>
    <property type="project" value="InterPro"/>
</dbReference>
<evidence type="ECO:0000256" key="3">
    <source>
        <dbReference type="ARBA" id="ARBA00022989"/>
    </source>
</evidence>
<gene>
    <name evidence="7" type="ORF">B0I35DRAFT_276404</name>
</gene>
<proteinExistence type="predicted"/>
<feature type="transmembrane region" description="Helical" evidence="5">
    <location>
        <begin position="368"/>
        <end position="389"/>
    </location>
</feature>
<feature type="transmembrane region" description="Helical" evidence="5">
    <location>
        <begin position="257"/>
        <end position="277"/>
    </location>
</feature>
<dbReference type="GO" id="GO:0016020">
    <property type="term" value="C:membrane"/>
    <property type="evidence" value="ECO:0007669"/>
    <property type="project" value="UniProtKB-SubCell"/>
</dbReference>
<keyword evidence="3 5" id="KW-1133">Transmembrane helix</keyword>
<dbReference type="PANTHER" id="PTHR42718">
    <property type="entry name" value="MAJOR FACILITATOR SUPERFAMILY MULTIDRUG TRANSPORTER MFSC"/>
    <property type="match status" value="1"/>
</dbReference>
<evidence type="ECO:0000256" key="5">
    <source>
        <dbReference type="SAM" id="Phobius"/>
    </source>
</evidence>
<feature type="transmembrane region" description="Helical" evidence="5">
    <location>
        <begin position="421"/>
        <end position="446"/>
    </location>
</feature>
<feature type="transmembrane region" description="Helical" evidence="5">
    <location>
        <begin position="289"/>
        <end position="309"/>
    </location>
</feature>
<keyword evidence="2 5" id="KW-0812">Transmembrane</keyword>
<feature type="transmembrane region" description="Helical" evidence="5">
    <location>
        <begin position="458"/>
        <end position="484"/>
    </location>
</feature>
<dbReference type="Gene3D" id="1.20.1250.20">
    <property type="entry name" value="MFS general substrate transporter like domains"/>
    <property type="match status" value="1"/>
</dbReference>
<feature type="transmembrane region" description="Helical" evidence="5">
    <location>
        <begin position="97"/>
        <end position="120"/>
    </location>
</feature>
<evidence type="ECO:0000313" key="8">
    <source>
        <dbReference type="Proteomes" id="UP000813444"/>
    </source>
</evidence>
<protein>
    <submittedName>
        <fullName evidence="7">Major facilitator superfamily domain-containing protein</fullName>
    </submittedName>
</protein>
<dbReference type="InterPro" id="IPR011701">
    <property type="entry name" value="MFS"/>
</dbReference>
<feature type="transmembrane region" description="Helical" evidence="5">
    <location>
        <begin position="66"/>
        <end position="91"/>
    </location>
</feature>
<dbReference type="Proteomes" id="UP000813444">
    <property type="component" value="Unassembled WGS sequence"/>
</dbReference>
<dbReference type="InterPro" id="IPR020846">
    <property type="entry name" value="MFS_dom"/>
</dbReference>
<feature type="transmembrane region" description="Helical" evidence="5">
    <location>
        <begin position="216"/>
        <end position="237"/>
    </location>
</feature>
<dbReference type="SUPFAM" id="SSF103473">
    <property type="entry name" value="MFS general substrate transporter"/>
    <property type="match status" value="1"/>
</dbReference>
<feature type="domain" description="Major facilitator superfamily (MFS) profile" evidence="6">
    <location>
        <begin position="62"/>
        <end position="529"/>
    </location>
</feature>
<accession>A0A8K0SPM9</accession>
<feature type="transmembrane region" description="Helical" evidence="5">
    <location>
        <begin position="330"/>
        <end position="356"/>
    </location>
</feature>
<name>A0A8K0SPM9_9HYPO</name>
<dbReference type="InterPro" id="IPR036259">
    <property type="entry name" value="MFS_trans_sf"/>
</dbReference>
<sequence length="535" mass="56459">MSTTTETVTVTAEAPTVSIHNDQGLCVSGPDSGGVDSSVPLSLAQHDSSSPPPVSMLKTATITFQLAGINFLTSAGNGLIVVGLPAIGAALNLPASLAFWPASVSSLATASTLLLAGAVTDALGPRWIEILGSTICGAALLAAGGVQTGEQLVLMRALNGLGMAMHLASSVAITTKTLERGRGRNIAFACLGLSQPLGFSFGLVLGGVFVDSIGWRAGWFLYGGATLLLSLLGLWAFPNDSDKGTAAQRWQGMKNDVDWVGTAFASAFMATLCYLLAILSSDPNVIRRADAIACLCIAVVSFGGFLTWMDYRMKRQKAALIPNALWRNTAFSTTCTAIALSYAVLTGLELFCSLFYQEVQHLPAFQASIRLLPSLIVGTILNLLVGLFVHKVPVIWLVTISSLLCAVSPLLMALVQPEWTYWANAFVAQLLQPVSGDILFTVGLIIITDVFPEDTQGLAGAVFNTMGQFGNAVGLAVLQIVSQLVTQQHRNLEAERALLEGYRASFWTMFGFMLLCGAIGPAGLRKIGKIGLKRD</sequence>
<dbReference type="PROSITE" id="PS50850">
    <property type="entry name" value="MFS"/>
    <property type="match status" value="1"/>
</dbReference>